<dbReference type="Pfam" id="PF00048">
    <property type="entry name" value="IL8"/>
    <property type="match status" value="1"/>
</dbReference>
<dbReference type="OMA" id="TIVAYMV"/>
<dbReference type="GO" id="GO:0005615">
    <property type="term" value="C:extracellular space"/>
    <property type="evidence" value="ECO:0007669"/>
    <property type="project" value="UniProtKB-KW"/>
</dbReference>
<feature type="compositionally biased region" description="Basic and acidic residues" evidence="2">
    <location>
        <begin position="99"/>
        <end position="111"/>
    </location>
</feature>
<protein>
    <recommendedName>
        <fullName evidence="4">Chemokine interleukin-8-like domain-containing protein</fullName>
    </recommendedName>
</protein>
<dbReference type="GO" id="GO:0006955">
    <property type="term" value="P:immune response"/>
    <property type="evidence" value="ECO:0007669"/>
    <property type="project" value="InterPro"/>
</dbReference>
<feature type="region of interest" description="Disordered" evidence="2">
    <location>
        <begin position="89"/>
        <end position="111"/>
    </location>
</feature>
<dbReference type="InterPro" id="IPR036048">
    <property type="entry name" value="Interleukin_8-like_sf"/>
</dbReference>
<feature type="signal peptide" evidence="3">
    <location>
        <begin position="1"/>
        <end position="22"/>
    </location>
</feature>
<dbReference type="AlphaFoldDB" id="A0A974HI70"/>
<dbReference type="InterPro" id="IPR001811">
    <property type="entry name" value="Chemokine_IL8-like_dom"/>
</dbReference>
<evidence type="ECO:0000313" key="6">
    <source>
        <dbReference type="Proteomes" id="UP000694892"/>
    </source>
</evidence>
<evidence type="ECO:0000259" key="4">
    <source>
        <dbReference type="Pfam" id="PF00048"/>
    </source>
</evidence>
<organism evidence="5 6">
    <name type="scientific">Xenopus laevis</name>
    <name type="common">African clawed frog</name>
    <dbReference type="NCBI Taxonomy" id="8355"/>
    <lineage>
        <taxon>Eukaryota</taxon>
        <taxon>Metazoa</taxon>
        <taxon>Chordata</taxon>
        <taxon>Craniata</taxon>
        <taxon>Vertebrata</taxon>
        <taxon>Euteleostomi</taxon>
        <taxon>Amphibia</taxon>
        <taxon>Batrachia</taxon>
        <taxon>Anura</taxon>
        <taxon>Pipoidea</taxon>
        <taxon>Pipidae</taxon>
        <taxon>Xenopodinae</taxon>
        <taxon>Xenopus</taxon>
        <taxon>Xenopus</taxon>
    </lineage>
</organism>
<keyword evidence="3" id="KW-0732">Signal</keyword>
<feature type="domain" description="Chemokine interleukin-8-like" evidence="4">
    <location>
        <begin position="29"/>
        <end position="84"/>
    </location>
</feature>
<dbReference type="SMR" id="A0A974HI70"/>
<feature type="chain" id="PRO_5037494739" description="Chemokine interleukin-8-like domain-containing protein" evidence="3">
    <location>
        <begin position="23"/>
        <end position="111"/>
    </location>
</feature>
<proteinExistence type="predicted"/>
<dbReference type="SUPFAM" id="SSF54117">
    <property type="entry name" value="Interleukin 8-like chemokines"/>
    <property type="match status" value="1"/>
</dbReference>
<reference evidence="6" key="1">
    <citation type="journal article" date="2016" name="Nature">
        <title>Genome evolution in the allotetraploid frog Xenopus laevis.</title>
        <authorList>
            <person name="Session A.M."/>
            <person name="Uno Y."/>
            <person name="Kwon T."/>
            <person name="Chapman J.A."/>
            <person name="Toyoda A."/>
            <person name="Takahashi S."/>
            <person name="Fukui A."/>
            <person name="Hikosaka A."/>
            <person name="Suzuki A."/>
            <person name="Kondo M."/>
            <person name="van Heeringen S.J."/>
            <person name="Quigley I."/>
            <person name="Heinz S."/>
            <person name="Ogino H."/>
            <person name="Ochi H."/>
            <person name="Hellsten U."/>
            <person name="Lyons J.B."/>
            <person name="Simakov O."/>
            <person name="Putnam N."/>
            <person name="Stites J."/>
            <person name="Kuroki Y."/>
            <person name="Tanaka T."/>
            <person name="Michiue T."/>
            <person name="Watanabe M."/>
            <person name="Bogdanovic O."/>
            <person name="Lister R."/>
            <person name="Georgiou G."/>
            <person name="Paranjpe S.S."/>
            <person name="van Kruijsbergen I."/>
            <person name="Shu S."/>
            <person name="Carlson J."/>
            <person name="Kinoshita T."/>
            <person name="Ohta Y."/>
            <person name="Mawaribuchi S."/>
            <person name="Jenkins J."/>
            <person name="Grimwood J."/>
            <person name="Schmutz J."/>
            <person name="Mitros T."/>
            <person name="Mozaffari S.V."/>
            <person name="Suzuki Y."/>
            <person name="Haramoto Y."/>
            <person name="Yamamoto T.S."/>
            <person name="Takagi C."/>
            <person name="Heald R."/>
            <person name="Miller K."/>
            <person name="Haudenschild C."/>
            <person name="Kitzman J."/>
            <person name="Nakayama T."/>
            <person name="Izutsu Y."/>
            <person name="Robert J."/>
            <person name="Fortriede J."/>
            <person name="Burns K."/>
            <person name="Lotay V."/>
            <person name="Karimi K."/>
            <person name="Yasuoka Y."/>
            <person name="Dichmann D.S."/>
            <person name="Flajnik M.F."/>
            <person name="Houston D.W."/>
            <person name="Shendure J."/>
            <person name="DuPasquier L."/>
            <person name="Vize P.D."/>
            <person name="Zorn A.M."/>
            <person name="Ito M."/>
            <person name="Marcotte E.M."/>
            <person name="Wallingford J.B."/>
            <person name="Ito Y."/>
            <person name="Asashima M."/>
            <person name="Ueno N."/>
            <person name="Matsuda Y."/>
            <person name="Veenstra G.J."/>
            <person name="Fujiyama A."/>
            <person name="Harland R.M."/>
            <person name="Taira M."/>
            <person name="Rokhsar D.S."/>
        </authorList>
    </citation>
    <scope>NUCLEOTIDE SEQUENCE [LARGE SCALE GENOMIC DNA]</scope>
    <source>
        <strain evidence="6">J</strain>
    </source>
</reference>
<evidence type="ECO:0000256" key="1">
    <source>
        <dbReference type="ARBA" id="ARBA00022514"/>
    </source>
</evidence>
<dbReference type="Gene3D" id="2.40.50.40">
    <property type="match status" value="1"/>
</dbReference>
<keyword evidence="1" id="KW-0202">Cytokine</keyword>
<name>A0A974HI70_XENLA</name>
<accession>A0A974HI70</accession>
<evidence type="ECO:0000256" key="2">
    <source>
        <dbReference type="SAM" id="MobiDB-lite"/>
    </source>
</evidence>
<gene>
    <name evidence="5" type="ORF">XELAEV_18030023mg</name>
</gene>
<dbReference type="GO" id="GO:0008009">
    <property type="term" value="F:chemokine activity"/>
    <property type="evidence" value="ECO:0007669"/>
    <property type="project" value="InterPro"/>
</dbReference>
<sequence>MSSMKTMLSAVLLITFIVSVTCDFGKLVSCCNRVSSAKPKVALVDFLIQKEDLPCVEAILFITNEGKILCSRPNIPWVRQKMKEIIAKKNTTANVTEKNPPREEKTNNQVA</sequence>
<dbReference type="EMBL" id="CM004475">
    <property type="protein sequence ID" value="OCT78934.1"/>
    <property type="molecule type" value="Genomic_DNA"/>
</dbReference>
<dbReference type="Proteomes" id="UP000694892">
    <property type="component" value="Chromosome 5S"/>
</dbReference>
<evidence type="ECO:0000256" key="3">
    <source>
        <dbReference type="SAM" id="SignalP"/>
    </source>
</evidence>
<evidence type="ECO:0000313" key="5">
    <source>
        <dbReference type="EMBL" id="OCT78934.1"/>
    </source>
</evidence>